<protein>
    <submittedName>
        <fullName evidence="1">TonB-dependent receptor</fullName>
    </submittedName>
</protein>
<comment type="caution">
    <text evidence="1">The sequence shown here is derived from an EMBL/GenBank/DDBJ whole genome shotgun (WGS) entry which is preliminary data.</text>
</comment>
<proteinExistence type="predicted"/>
<evidence type="ECO:0000313" key="1">
    <source>
        <dbReference type="EMBL" id="TWV95094.1"/>
    </source>
</evidence>
<keyword evidence="1" id="KW-0675">Receptor</keyword>
<dbReference type="OrthoDB" id="9768177at2"/>
<dbReference type="Proteomes" id="UP000318815">
    <property type="component" value="Unassembled WGS sequence"/>
</dbReference>
<dbReference type="SUPFAM" id="SSF56935">
    <property type="entry name" value="Porins"/>
    <property type="match status" value="1"/>
</dbReference>
<dbReference type="EMBL" id="VOHS01000043">
    <property type="protein sequence ID" value="TWV95094.1"/>
    <property type="molecule type" value="Genomic_DNA"/>
</dbReference>
<name>A0A5C6LMV3_9BACT</name>
<accession>A0A5C6LMV3</accession>
<evidence type="ECO:0000313" key="2">
    <source>
        <dbReference type="Proteomes" id="UP000318815"/>
    </source>
</evidence>
<dbReference type="AlphaFoldDB" id="A0A5C6LMV3"/>
<organism evidence="1 2">
    <name type="scientific">Chitinophaga pinensis</name>
    <dbReference type="NCBI Taxonomy" id="79329"/>
    <lineage>
        <taxon>Bacteria</taxon>
        <taxon>Pseudomonadati</taxon>
        <taxon>Bacteroidota</taxon>
        <taxon>Chitinophagia</taxon>
        <taxon>Chitinophagales</taxon>
        <taxon>Chitinophagaceae</taxon>
        <taxon>Chitinophaga</taxon>
    </lineage>
</organism>
<keyword evidence="2" id="KW-1185">Reference proteome</keyword>
<gene>
    <name evidence="1" type="ORF">FEF09_25200</name>
</gene>
<sequence>MIARSDRILSIHWYCTTGRAMPLNQTFRPISADFPQAGYNYQQKYLLDFNGAYNGSDRFQAKKRNGFFPAVGVGWNISQESFFKERNLPFSLLKLRGSYGVVGSDVTRVTVISIVRSITIAGVILLEKMIRSRVLFMKENWVIWT</sequence>
<reference evidence="1 2" key="1">
    <citation type="submission" date="2019-08" db="EMBL/GenBank/DDBJ databases">
        <title>Whole genome sequencing of chitin degrading bacteria Chitinophaga pinensis YS16.</title>
        <authorList>
            <person name="Singh R.P."/>
            <person name="Manchanda G."/>
            <person name="Maurya I.K."/>
            <person name="Joshi N.K."/>
            <person name="Srivastava A.K."/>
        </authorList>
    </citation>
    <scope>NUCLEOTIDE SEQUENCE [LARGE SCALE GENOMIC DNA]</scope>
    <source>
        <strain evidence="1 2">YS-16</strain>
    </source>
</reference>